<feature type="transmembrane region" description="Helical" evidence="1">
    <location>
        <begin position="38"/>
        <end position="57"/>
    </location>
</feature>
<name>A0A017RS51_9CLOT</name>
<keyword evidence="1" id="KW-0812">Transmembrane</keyword>
<evidence type="ECO:0000256" key="1">
    <source>
        <dbReference type="SAM" id="Phobius"/>
    </source>
</evidence>
<dbReference type="InterPro" id="IPR043747">
    <property type="entry name" value="DUF5692"/>
</dbReference>
<dbReference type="EMBL" id="AZQP01000054">
    <property type="protein sequence ID" value="EYE87467.1"/>
    <property type="molecule type" value="Genomic_DNA"/>
</dbReference>
<accession>A0A017RS51</accession>
<comment type="caution">
    <text evidence="2">The sequence shown here is derived from an EMBL/GenBank/DDBJ whole genome shotgun (WGS) entry which is preliminary data.</text>
</comment>
<feature type="transmembrane region" description="Helical" evidence="1">
    <location>
        <begin position="141"/>
        <end position="163"/>
    </location>
</feature>
<dbReference type="AlphaFoldDB" id="A0A017RS51"/>
<evidence type="ECO:0000313" key="2">
    <source>
        <dbReference type="EMBL" id="EYE87467.1"/>
    </source>
</evidence>
<feature type="transmembrane region" description="Helical" evidence="1">
    <location>
        <begin position="12"/>
        <end position="29"/>
    </location>
</feature>
<keyword evidence="3" id="KW-1185">Reference proteome</keyword>
<feature type="transmembrane region" description="Helical" evidence="1">
    <location>
        <begin position="198"/>
        <end position="217"/>
    </location>
</feature>
<dbReference type="STRING" id="1403537.Q428_13055"/>
<evidence type="ECO:0000313" key="3">
    <source>
        <dbReference type="Proteomes" id="UP000019681"/>
    </source>
</evidence>
<dbReference type="Pfam" id="PF18948">
    <property type="entry name" value="DUF5692"/>
    <property type="match status" value="1"/>
</dbReference>
<keyword evidence="1" id="KW-1133">Transmembrane helix</keyword>
<keyword evidence="1" id="KW-0472">Membrane</keyword>
<organism evidence="2 3">
    <name type="scientific">Fervidicella metallireducens AeB</name>
    <dbReference type="NCBI Taxonomy" id="1403537"/>
    <lineage>
        <taxon>Bacteria</taxon>
        <taxon>Bacillati</taxon>
        <taxon>Bacillota</taxon>
        <taxon>Clostridia</taxon>
        <taxon>Eubacteriales</taxon>
        <taxon>Clostridiaceae</taxon>
        <taxon>Fervidicella</taxon>
    </lineage>
</organism>
<feature type="transmembrane region" description="Helical" evidence="1">
    <location>
        <begin position="259"/>
        <end position="280"/>
    </location>
</feature>
<proteinExistence type="predicted"/>
<feature type="transmembrane region" description="Helical" evidence="1">
    <location>
        <begin position="69"/>
        <end position="88"/>
    </location>
</feature>
<feature type="non-terminal residue" evidence="2">
    <location>
        <position position="1"/>
    </location>
</feature>
<reference evidence="2 3" key="1">
    <citation type="journal article" date="2014" name="Genome Announc.">
        <title>Draft Genome Sequence of Fervidicella metallireducens Strain AeBT, an Iron-Reducing Thermoanaerobe from the Great Artesian Basin.</title>
        <authorList>
            <person name="Patel B.K."/>
        </authorList>
    </citation>
    <scope>NUCLEOTIDE SEQUENCE [LARGE SCALE GENOMIC DNA]</scope>
    <source>
        <strain evidence="2 3">AeB</strain>
    </source>
</reference>
<sequence>GGFIMPLFEPLSFAQITMGVIVLAGLILANEFARRSKYFAIFLFIVIPIFLTFAVWPKTAGPGSSVGTWFHWAKVYSALAGCIGFMLIRYNKKLRTNKYALMFPPFILALNIMEAVIRDFQCYSFNGLVDGVTIIGGPWNIMNGIAGILNIITISGWFGIIISKDKSEDMIWPDQLWFWIIAYDLWNFAYVYNCISDHSYYSGLILLLSCTIPAFFIKKGAWLQHRAQTLATWAMIALCIPNFLDSSKFAVKSSHSTTALFVVSFLSLASNLAVFVYHYYKIFKYKKNPFKEEIHTDLNSYKVVLNDNKLQSHNI</sequence>
<feature type="transmembrane region" description="Helical" evidence="1">
    <location>
        <begin position="175"/>
        <end position="192"/>
    </location>
</feature>
<dbReference type="Proteomes" id="UP000019681">
    <property type="component" value="Unassembled WGS sequence"/>
</dbReference>
<gene>
    <name evidence="2" type="ORF">Q428_13055</name>
</gene>
<protein>
    <submittedName>
        <fullName evidence="2">Membrane protein</fullName>
    </submittedName>
</protein>